<feature type="domain" description="HTH LytTR-type" evidence="1">
    <location>
        <begin position="69"/>
        <end position="172"/>
    </location>
</feature>
<gene>
    <name evidence="2" type="ORF">FAES_0952</name>
</gene>
<dbReference type="Pfam" id="PF04397">
    <property type="entry name" value="LytTR"/>
    <property type="match status" value="1"/>
</dbReference>
<dbReference type="STRING" id="1166018.FAES_0952"/>
<reference evidence="2 3" key="1">
    <citation type="journal article" date="2012" name="J. Bacteriol.">
        <title>Genome Sequence of Fibrella aestuarina BUZ 2T, a Filamentous Marine Bacterium.</title>
        <authorList>
            <person name="Filippini M."/>
            <person name="Qi W."/>
            <person name="Blom J."/>
            <person name="Goesmann A."/>
            <person name="Smits T.H."/>
            <person name="Bagheri H.C."/>
        </authorList>
    </citation>
    <scope>NUCLEOTIDE SEQUENCE [LARGE SCALE GENOMIC DNA]</scope>
    <source>
        <strain evidence="3">BUZ 2T</strain>
    </source>
</reference>
<dbReference type="KEGG" id="fae:FAES_0952"/>
<dbReference type="AlphaFoldDB" id="I0K4B0"/>
<keyword evidence="3" id="KW-1185">Reference proteome</keyword>
<dbReference type="EMBL" id="HE796683">
    <property type="protein sequence ID" value="CCG98963.1"/>
    <property type="molecule type" value="Genomic_DNA"/>
</dbReference>
<dbReference type="eggNOG" id="COG3279">
    <property type="taxonomic scope" value="Bacteria"/>
</dbReference>
<dbReference type="InterPro" id="IPR046947">
    <property type="entry name" value="LytR-like"/>
</dbReference>
<evidence type="ECO:0000313" key="3">
    <source>
        <dbReference type="Proteomes" id="UP000011058"/>
    </source>
</evidence>
<dbReference type="Gene3D" id="2.40.50.1020">
    <property type="entry name" value="LytTr DNA-binding domain"/>
    <property type="match status" value="1"/>
</dbReference>
<evidence type="ECO:0000259" key="1">
    <source>
        <dbReference type="PROSITE" id="PS50930"/>
    </source>
</evidence>
<dbReference type="PANTHER" id="PTHR37299">
    <property type="entry name" value="TRANSCRIPTIONAL REGULATOR-RELATED"/>
    <property type="match status" value="1"/>
</dbReference>
<dbReference type="GO" id="GO:0003677">
    <property type="term" value="F:DNA binding"/>
    <property type="evidence" value="ECO:0007669"/>
    <property type="project" value="InterPro"/>
</dbReference>
<organism evidence="2 3">
    <name type="scientific">Fibrella aestuarina BUZ 2</name>
    <dbReference type="NCBI Taxonomy" id="1166018"/>
    <lineage>
        <taxon>Bacteria</taxon>
        <taxon>Pseudomonadati</taxon>
        <taxon>Bacteroidota</taxon>
        <taxon>Cytophagia</taxon>
        <taxon>Cytophagales</taxon>
        <taxon>Spirosomataceae</taxon>
        <taxon>Fibrella</taxon>
    </lineage>
</organism>
<protein>
    <submittedName>
        <fullName evidence="2">Response regulator receiver protein</fullName>
    </submittedName>
</protein>
<proteinExistence type="predicted"/>
<dbReference type="GO" id="GO:0000156">
    <property type="term" value="F:phosphorelay response regulator activity"/>
    <property type="evidence" value="ECO:0007669"/>
    <property type="project" value="InterPro"/>
</dbReference>
<dbReference type="Proteomes" id="UP000011058">
    <property type="component" value="Chromosome"/>
</dbReference>
<name>I0K4B0_9BACT</name>
<accession>I0K4B0</accession>
<dbReference type="SMART" id="SM00850">
    <property type="entry name" value="LytTR"/>
    <property type="match status" value="1"/>
</dbReference>
<dbReference type="PROSITE" id="PS50930">
    <property type="entry name" value="HTH_LYTTR"/>
    <property type="match status" value="1"/>
</dbReference>
<dbReference type="PANTHER" id="PTHR37299:SF1">
    <property type="entry name" value="STAGE 0 SPORULATION PROTEIN A HOMOLOG"/>
    <property type="match status" value="1"/>
</dbReference>
<dbReference type="HOGENOM" id="CLU_1501365_0_0_10"/>
<sequence length="179" mass="20721">MQLMLRFRACFYQFNGYWFRGRTRGSSFTASSSLEQQQRPLTMIHICHAPVASPQPVRPIATPIHVPKLSLPFRNQLVQVAATDIVWLEGASNYTFIHTRDKRRYLVAKNLKRLEADLVGSPFCRVHKSTLVNLTYLLDVRFGDEPHLHLKNGQTISISRRRITSTRRQIRAYQAELTN</sequence>
<dbReference type="InterPro" id="IPR007492">
    <property type="entry name" value="LytTR_DNA-bd_dom"/>
</dbReference>
<evidence type="ECO:0000313" key="2">
    <source>
        <dbReference type="EMBL" id="CCG98963.1"/>
    </source>
</evidence>